<sequence length="399" mass="43952">MPEPRTEHAEVLVVGGGNAGISLAARLRRDGWRDVVLVEPSPVHRYRPLLNYVGAGEASMRSLEKPMGRVVPDGVRWVRDAVASVDHVSKVVTTGRGRRLRYTTLVVCPGTQEDWDDTPGLQSAYTAGWATSTYVPSAVPLVWPALRALRSGTVLFTVPPEPAPCAATALKPLLMACDAWRRAGVLDDLDVVLALPEEHVTGVPKADARLERAFARYGVRVLRRARVARVDPVLRSVELTTPAGPVHLDDLAHAHVVPHYRAPRWVVDAGLATDEPGRLVSVDPGTMRSTVSDDVWSLGDVASLGTSSSGGGLRKQVNVLAKNLTAAAKGRRLHRYDGFTVMPVTTSHRRLVLVERDRSGPRPRHLPVLHRFRPRRLTWLFDRYGLPVLYWHRILRGKV</sequence>
<dbReference type="InterPro" id="IPR036188">
    <property type="entry name" value="FAD/NAD-bd_sf"/>
</dbReference>
<gene>
    <name evidence="2" type="ORF">HLB09_10210</name>
</gene>
<name>A0A849BR31_9ACTN</name>
<dbReference type="Pfam" id="PF07992">
    <property type="entry name" value="Pyr_redox_2"/>
    <property type="match status" value="1"/>
</dbReference>
<dbReference type="Proteomes" id="UP000555552">
    <property type="component" value="Unassembled WGS sequence"/>
</dbReference>
<dbReference type="GO" id="GO:0071949">
    <property type="term" value="F:FAD binding"/>
    <property type="evidence" value="ECO:0007669"/>
    <property type="project" value="TreeGrafter"/>
</dbReference>
<comment type="caution">
    <text evidence="2">The sequence shown here is derived from an EMBL/GenBank/DDBJ whole genome shotgun (WGS) entry which is preliminary data.</text>
</comment>
<accession>A0A849BR31</accession>
<evidence type="ECO:0000313" key="3">
    <source>
        <dbReference type="Proteomes" id="UP000555552"/>
    </source>
</evidence>
<evidence type="ECO:0000259" key="1">
    <source>
        <dbReference type="Pfam" id="PF07992"/>
    </source>
</evidence>
<organism evidence="2 3">
    <name type="scientific">Pseudokineococcus marinus</name>
    <dbReference type="NCBI Taxonomy" id="351215"/>
    <lineage>
        <taxon>Bacteria</taxon>
        <taxon>Bacillati</taxon>
        <taxon>Actinomycetota</taxon>
        <taxon>Actinomycetes</taxon>
        <taxon>Kineosporiales</taxon>
        <taxon>Kineosporiaceae</taxon>
        <taxon>Pseudokineococcus</taxon>
    </lineage>
</organism>
<feature type="domain" description="FAD/NAD(P)-binding" evidence="1">
    <location>
        <begin position="10"/>
        <end position="121"/>
    </location>
</feature>
<dbReference type="EMBL" id="JABEMA010000143">
    <property type="protein sequence ID" value="NNH23457.1"/>
    <property type="molecule type" value="Genomic_DNA"/>
</dbReference>
<dbReference type="Gene3D" id="3.50.50.60">
    <property type="entry name" value="FAD/NAD(P)-binding domain"/>
    <property type="match status" value="2"/>
</dbReference>
<dbReference type="GO" id="GO:0070224">
    <property type="term" value="F:sulfide:quinone oxidoreductase activity"/>
    <property type="evidence" value="ECO:0007669"/>
    <property type="project" value="TreeGrafter"/>
</dbReference>
<dbReference type="AlphaFoldDB" id="A0A849BR31"/>
<dbReference type="InterPro" id="IPR023753">
    <property type="entry name" value="FAD/NAD-binding_dom"/>
</dbReference>
<reference evidence="2 3" key="1">
    <citation type="submission" date="2020-05" db="EMBL/GenBank/DDBJ databases">
        <title>MicrobeNet Type strains.</title>
        <authorList>
            <person name="Nicholson A.C."/>
        </authorList>
    </citation>
    <scope>NUCLEOTIDE SEQUENCE [LARGE SCALE GENOMIC DNA]</scope>
    <source>
        <strain evidence="2 3">JCM 14547</strain>
    </source>
</reference>
<dbReference type="GO" id="GO:0070221">
    <property type="term" value="P:sulfide oxidation, using sulfide:quinone oxidoreductase"/>
    <property type="evidence" value="ECO:0007669"/>
    <property type="project" value="TreeGrafter"/>
</dbReference>
<dbReference type="PANTHER" id="PTHR10632">
    <property type="entry name" value="SULFIDE:QUINONE OXIDOREDUCTASE"/>
    <property type="match status" value="1"/>
</dbReference>
<protein>
    <submittedName>
        <fullName evidence="2">NAD(P)/FAD-dependent oxidoreductase</fullName>
    </submittedName>
</protein>
<dbReference type="SUPFAM" id="SSF51905">
    <property type="entry name" value="FAD/NAD(P)-binding domain"/>
    <property type="match status" value="2"/>
</dbReference>
<proteinExistence type="predicted"/>
<evidence type="ECO:0000313" key="2">
    <source>
        <dbReference type="EMBL" id="NNH23457.1"/>
    </source>
</evidence>
<dbReference type="InterPro" id="IPR015904">
    <property type="entry name" value="Sulphide_quinone_reductase"/>
</dbReference>
<dbReference type="PANTHER" id="PTHR10632:SF2">
    <property type="entry name" value="SULFIDE:QUINONE OXIDOREDUCTASE, MITOCHONDRIAL"/>
    <property type="match status" value="1"/>
</dbReference>
<keyword evidence="3" id="KW-1185">Reference proteome</keyword>